<evidence type="ECO:0000256" key="2">
    <source>
        <dbReference type="ARBA" id="ARBA00022448"/>
    </source>
</evidence>
<evidence type="ECO:0000313" key="8">
    <source>
        <dbReference type="Proteomes" id="UP000285190"/>
    </source>
</evidence>
<feature type="chain" id="PRO_5019102186" description="Leucine-binding protein domain-containing protein" evidence="5">
    <location>
        <begin position="27"/>
        <end position="379"/>
    </location>
</feature>
<sequence length="379" mass="41035">MIASARKVLCYASLFTAMAGTAPAWADINIAHVTPMSGPIGVEGREYDIGINVAIAAINAEGGIAGNKLVVRTEDDEYKPEKRISIIRSLARTDTVAMLSPIGSPAMTKVLQDKVLEETGIPVVGVIPGAEPLRHPLNPYLFHVRAGDADQYRKLVRNALTIGLNRIAVVYADIPFGKSGLAMIESMLKEQKLEVAVRAPIPVASNTDYSATLSLLEKTQPNLVVMVIPAQIAGEFLRAYRDRGLKMQLTTPSYGNPDTLCNVATAARARGVSVAQVMPNIRNTTLPIVRSYQTELKKYGPKDAKPNVLQFEGYVTVKVLAEGLRRINGTPTRKSLIAALESMRKTDIGGFVVDYSPTKHTGSEFVDIGIISNDCKLMF</sequence>
<dbReference type="SUPFAM" id="SSF53822">
    <property type="entry name" value="Periplasmic binding protein-like I"/>
    <property type="match status" value="1"/>
</dbReference>
<proteinExistence type="inferred from homology"/>
<reference evidence="7 8" key="1">
    <citation type="submission" date="2018-09" db="EMBL/GenBank/DDBJ databases">
        <authorList>
            <person name="Zhu H."/>
        </authorList>
    </citation>
    <scope>NUCLEOTIDE SEQUENCE [LARGE SCALE GENOMIC DNA]</scope>
    <source>
        <strain evidence="7 8">K2R10-39</strain>
    </source>
</reference>
<keyword evidence="3 5" id="KW-0732">Signal</keyword>
<dbReference type="InterPro" id="IPR028081">
    <property type="entry name" value="Leu-bd"/>
</dbReference>
<evidence type="ECO:0000256" key="4">
    <source>
        <dbReference type="ARBA" id="ARBA00022970"/>
    </source>
</evidence>
<protein>
    <recommendedName>
        <fullName evidence="6">Leucine-binding protein domain-containing protein</fullName>
    </recommendedName>
</protein>
<dbReference type="InterPro" id="IPR028082">
    <property type="entry name" value="Peripla_BP_I"/>
</dbReference>
<evidence type="ECO:0000256" key="1">
    <source>
        <dbReference type="ARBA" id="ARBA00010062"/>
    </source>
</evidence>
<dbReference type="AlphaFoldDB" id="A0A418WY67"/>
<dbReference type="Proteomes" id="UP000285190">
    <property type="component" value="Unassembled WGS sequence"/>
</dbReference>
<dbReference type="PRINTS" id="PR00337">
    <property type="entry name" value="LEUILEVALBP"/>
</dbReference>
<keyword evidence="8" id="KW-1185">Reference proteome</keyword>
<evidence type="ECO:0000256" key="5">
    <source>
        <dbReference type="SAM" id="SignalP"/>
    </source>
</evidence>
<dbReference type="GO" id="GO:0006865">
    <property type="term" value="P:amino acid transport"/>
    <property type="evidence" value="ECO:0007669"/>
    <property type="project" value="UniProtKB-KW"/>
</dbReference>
<dbReference type="CDD" id="cd06326">
    <property type="entry name" value="PBP1_ABC_ligand_binding-like"/>
    <property type="match status" value="1"/>
</dbReference>
<feature type="signal peptide" evidence="5">
    <location>
        <begin position="1"/>
        <end position="26"/>
    </location>
</feature>
<dbReference type="OrthoDB" id="9777352at2"/>
<dbReference type="PANTHER" id="PTHR47235:SF1">
    <property type="entry name" value="BLR6548 PROTEIN"/>
    <property type="match status" value="1"/>
</dbReference>
<accession>A0A418WY67</accession>
<evidence type="ECO:0000256" key="3">
    <source>
        <dbReference type="ARBA" id="ARBA00022729"/>
    </source>
</evidence>
<evidence type="ECO:0000313" key="7">
    <source>
        <dbReference type="EMBL" id="RJG05063.1"/>
    </source>
</evidence>
<name>A0A418WY67_9BURK</name>
<organism evidence="7 8">
    <name type="scientific">Noviherbaspirillum cavernae</name>
    <dbReference type="NCBI Taxonomy" id="2320862"/>
    <lineage>
        <taxon>Bacteria</taxon>
        <taxon>Pseudomonadati</taxon>
        <taxon>Pseudomonadota</taxon>
        <taxon>Betaproteobacteria</taxon>
        <taxon>Burkholderiales</taxon>
        <taxon>Oxalobacteraceae</taxon>
        <taxon>Noviherbaspirillum</taxon>
    </lineage>
</organism>
<keyword evidence="2" id="KW-0813">Transport</keyword>
<feature type="domain" description="Leucine-binding protein" evidence="6">
    <location>
        <begin position="28"/>
        <end position="360"/>
    </location>
</feature>
<comment type="similarity">
    <text evidence="1">Belongs to the leucine-binding protein family.</text>
</comment>
<dbReference type="InterPro" id="IPR000709">
    <property type="entry name" value="Leu_Ile_Val-bd"/>
</dbReference>
<evidence type="ECO:0000259" key="6">
    <source>
        <dbReference type="Pfam" id="PF13458"/>
    </source>
</evidence>
<dbReference type="EMBL" id="QYUN01000002">
    <property type="protein sequence ID" value="RJG05063.1"/>
    <property type="molecule type" value="Genomic_DNA"/>
</dbReference>
<dbReference type="Gene3D" id="3.40.50.2300">
    <property type="match status" value="2"/>
</dbReference>
<comment type="caution">
    <text evidence="7">The sequence shown here is derived from an EMBL/GenBank/DDBJ whole genome shotgun (WGS) entry which is preliminary data.</text>
</comment>
<gene>
    <name evidence="7" type="ORF">D3870_02650</name>
</gene>
<dbReference type="Pfam" id="PF13458">
    <property type="entry name" value="Peripla_BP_6"/>
    <property type="match status" value="1"/>
</dbReference>
<keyword evidence="4" id="KW-0029">Amino-acid transport</keyword>
<dbReference type="RefSeq" id="WP_119736446.1">
    <property type="nucleotide sequence ID" value="NZ_QYUN01000002.1"/>
</dbReference>
<dbReference type="PANTHER" id="PTHR47235">
    <property type="entry name" value="BLR6548 PROTEIN"/>
    <property type="match status" value="1"/>
</dbReference>